<dbReference type="Gene3D" id="3.40.50.1950">
    <property type="entry name" value="Flavin prenyltransferase-like"/>
    <property type="match status" value="1"/>
</dbReference>
<dbReference type="GO" id="GO:0003824">
    <property type="term" value="F:catalytic activity"/>
    <property type="evidence" value="ECO:0007669"/>
    <property type="project" value="InterPro"/>
</dbReference>
<dbReference type="Proteomes" id="UP000467124">
    <property type="component" value="Unassembled WGS sequence"/>
</dbReference>
<organism evidence="2 3">
    <name type="scientific">Nocardiopsis alba</name>
    <dbReference type="NCBI Taxonomy" id="53437"/>
    <lineage>
        <taxon>Bacteria</taxon>
        <taxon>Bacillati</taxon>
        <taxon>Actinomycetota</taxon>
        <taxon>Actinomycetes</taxon>
        <taxon>Streptosporangiales</taxon>
        <taxon>Nocardiopsidaceae</taxon>
        <taxon>Nocardiopsis</taxon>
    </lineage>
</organism>
<name>A0A7K2IYI5_9ACTN</name>
<evidence type="ECO:0000259" key="1">
    <source>
        <dbReference type="Pfam" id="PF02441"/>
    </source>
</evidence>
<feature type="domain" description="Flavoprotein" evidence="1">
    <location>
        <begin position="24"/>
        <end position="166"/>
    </location>
</feature>
<accession>A0A7K2IYI5</accession>
<proteinExistence type="predicted"/>
<comment type="caution">
    <text evidence="2">The sequence shown here is derived from an EMBL/GenBank/DDBJ whole genome shotgun (WGS) entry which is preliminary data.</text>
</comment>
<evidence type="ECO:0000313" key="3">
    <source>
        <dbReference type="Proteomes" id="UP000467124"/>
    </source>
</evidence>
<evidence type="ECO:0000313" key="2">
    <source>
        <dbReference type="EMBL" id="MYR35048.1"/>
    </source>
</evidence>
<dbReference type="EMBL" id="WWHY01000001">
    <property type="protein sequence ID" value="MYR35048.1"/>
    <property type="molecule type" value="Genomic_DNA"/>
</dbReference>
<dbReference type="AlphaFoldDB" id="A0A7K2IYI5"/>
<protein>
    <submittedName>
        <fullName evidence="2">Flavoprotein</fullName>
    </submittedName>
</protein>
<dbReference type="Pfam" id="PF02441">
    <property type="entry name" value="Flavoprotein"/>
    <property type="match status" value="1"/>
</dbReference>
<dbReference type="InterPro" id="IPR036551">
    <property type="entry name" value="Flavin_trans-like"/>
</dbReference>
<dbReference type="RefSeq" id="WP_161111858.1">
    <property type="nucleotide sequence ID" value="NZ_WWHY01000001.1"/>
</dbReference>
<sequence length="170" mass="17999">MTDQRPLYLLLSGAPTSGHEPVNGLVELLQNQGRHVTVLSTPMGARFHDLDALADLTGEPVRTEFRLPGTGRSMPPGAAVVACPWSFNSTNKTALGLTDTFAVALACEMIGRGVPTIIVPKAGEALAGHPAFRRSLKELEAMPSVSVLRSEEKSLPSWEEVAEAVAKATA</sequence>
<dbReference type="InterPro" id="IPR003382">
    <property type="entry name" value="Flavoprotein"/>
</dbReference>
<reference evidence="2 3" key="1">
    <citation type="journal article" date="2019" name="Nat. Commun.">
        <title>The antimicrobial potential of Streptomyces from insect microbiomes.</title>
        <authorList>
            <person name="Chevrette M.G."/>
            <person name="Carlson C.M."/>
            <person name="Ortega H.E."/>
            <person name="Thomas C."/>
            <person name="Ananiev G.E."/>
            <person name="Barns K.J."/>
            <person name="Book A.J."/>
            <person name="Cagnazzo J."/>
            <person name="Carlos C."/>
            <person name="Flanigan W."/>
            <person name="Grubbs K.J."/>
            <person name="Horn H.A."/>
            <person name="Hoffmann F.M."/>
            <person name="Klassen J.L."/>
            <person name="Knack J.J."/>
            <person name="Lewin G.R."/>
            <person name="McDonald B.R."/>
            <person name="Muller L."/>
            <person name="Melo W.G.P."/>
            <person name="Pinto-Tomas A.A."/>
            <person name="Schmitz A."/>
            <person name="Wendt-Pienkowski E."/>
            <person name="Wildman S."/>
            <person name="Zhao M."/>
            <person name="Zhang F."/>
            <person name="Bugni T.S."/>
            <person name="Andes D.R."/>
            <person name="Pupo M.T."/>
            <person name="Currie C.R."/>
        </authorList>
    </citation>
    <scope>NUCLEOTIDE SEQUENCE [LARGE SCALE GENOMIC DNA]</scope>
    <source>
        <strain evidence="2 3">SID5840</strain>
    </source>
</reference>
<gene>
    <name evidence="2" type="ORF">GTW20_23000</name>
</gene>
<dbReference type="SUPFAM" id="SSF52507">
    <property type="entry name" value="Homo-oligomeric flavin-containing Cys decarboxylases, HFCD"/>
    <property type="match status" value="1"/>
</dbReference>